<sequence>MSLKGYIIRKEILTQPTTYSYKYVMHHQDTSI</sequence>
<reference evidence="1" key="2">
    <citation type="journal article" date="2015" name="Data Brief">
        <title>Shoot transcriptome of the giant reed, Arundo donax.</title>
        <authorList>
            <person name="Barrero R.A."/>
            <person name="Guerrero F.D."/>
            <person name="Moolhuijzen P."/>
            <person name="Goolsby J.A."/>
            <person name="Tidwell J."/>
            <person name="Bellgard S.E."/>
            <person name="Bellgard M.I."/>
        </authorList>
    </citation>
    <scope>NUCLEOTIDE SEQUENCE</scope>
    <source>
        <tissue evidence="1">Shoot tissue taken approximately 20 cm above the soil surface</tissue>
    </source>
</reference>
<proteinExistence type="predicted"/>
<protein>
    <submittedName>
        <fullName evidence="1">Uncharacterized protein</fullName>
    </submittedName>
</protein>
<dbReference type="AlphaFoldDB" id="A0A0A9AWV5"/>
<name>A0A0A9AWV5_ARUDO</name>
<accession>A0A0A9AWV5</accession>
<organism evidence="1">
    <name type="scientific">Arundo donax</name>
    <name type="common">Giant reed</name>
    <name type="synonym">Donax arundinaceus</name>
    <dbReference type="NCBI Taxonomy" id="35708"/>
    <lineage>
        <taxon>Eukaryota</taxon>
        <taxon>Viridiplantae</taxon>
        <taxon>Streptophyta</taxon>
        <taxon>Embryophyta</taxon>
        <taxon>Tracheophyta</taxon>
        <taxon>Spermatophyta</taxon>
        <taxon>Magnoliopsida</taxon>
        <taxon>Liliopsida</taxon>
        <taxon>Poales</taxon>
        <taxon>Poaceae</taxon>
        <taxon>PACMAD clade</taxon>
        <taxon>Arundinoideae</taxon>
        <taxon>Arundineae</taxon>
        <taxon>Arundo</taxon>
    </lineage>
</organism>
<evidence type="ECO:0000313" key="1">
    <source>
        <dbReference type="EMBL" id="JAD51562.1"/>
    </source>
</evidence>
<dbReference type="EMBL" id="GBRH01246333">
    <property type="protein sequence ID" value="JAD51562.1"/>
    <property type="molecule type" value="Transcribed_RNA"/>
</dbReference>
<reference evidence="1" key="1">
    <citation type="submission" date="2014-09" db="EMBL/GenBank/DDBJ databases">
        <authorList>
            <person name="Magalhaes I.L.F."/>
            <person name="Oliveira U."/>
            <person name="Santos F.R."/>
            <person name="Vidigal T.H.D.A."/>
            <person name="Brescovit A.D."/>
            <person name="Santos A.J."/>
        </authorList>
    </citation>
    <scope>NUCLEOTIDE SEQUENCE</scope>
    <source>
        <tissue evidence="1">Shoot tissue taken approximately 20 cm above the soil surface</tissue>
    </source>
</reference>